<proteinExistence type="predicted"/>
<organism evidence="1">
    <name type="scientific">marine sediment metagenome</name>
    <dbReference type="NCBI Taxonomy" id="412755"/>
    <lineage>
        <taxon>unclassified sequences</taxon>
        <taxon>metagenomes</taxon>
        <taxon>ecological metagenomes</taxon>
    </lineage>
</organism>
<evidence type="ECO:0000313" key="1">
    <source>
        <dbReference type="EMBL" id="KKM04661.1"/>
    </source>
</evidence>
<dbReference type="EMBL" id="LAZR01016406">
    <property type="protein sequence ID" value="KKM04661.1"/>
    <property type="molecule type" value="Genomic_DNA"/>
</dbReference>
<gene>
    <name evidence="1" type="ORF">LCGC14_1762030</name>
</gene>
<sequence length="86" mass="9935">MMQIVEQTHEEKVKMYMKLDKVELIAMLLENQRLIEQALLVQPWPTTPSYPKHPWDHLPYPGYKITYTDGLGTIINGPGAENIDVL</sequence>
<dbReference type="AlphaFoldDB" id="A0A0F9JFS0"/>
<accession>A0A0F9JFS0</accession>
<protein>
    <submittedName>
        <fullName evidence="1">Uncharacterized protein</fullName>
    </submittedName>
</protein>
<reference evidence="1" key="1">
    <citation type="journal article" date="2015" name="Nature">
        <title>Complex archaea that bridge the gap between prokaryotes and eukaryotes.</title>
        <authorList>
            <person name="Spang A."/>
            <person name="Saw J.H."/>
            <person name="Jorgensen S.L."/>
            <person name="Zaremba-Niedzwiedzka K."/>
            <person name="Martijn J."/>
            <person name="Lind A.E."/>
            <person name="van Eijk R."/>
            <person name="Schleper C."/>
            <person name="Guy L."/>
            <person name="Ettema T.J."/>
        </authorList>
    </citation>
    <scope>NUCLEOTIDE SEQUENCE</scope>
</reference>
<comment type="caution">
    <text evidence="1">The sequence shown here is derived from an EMBL/GenBank/DDBJ whole genome shotgun (WGS) entry which is preliminary data.</text>
</comment>
<name>A0A0F9JFS0_9ZZZZ</name>